<dbReference type="Gene3D" id="1.10.510.10">
    <property type="entry name" value="Transferase(Phosphotransferase) domain 1"/>
    <property type="match status" value="1"/>
</dbReference>
<dbReference type="InterPro" id="IPR005823">
    <property type="entry name" value="Ribosomal_uL13_bac-type"/>
</dbReference>
<dbReference type="SMART" id="SM00220">
    <property type="entry name" value="S_TKc"/>
    <property type="match status" value="1"/>
</dbReference>
<keyword evidence="2" id="KW-0723">Serine/threonine-protein kinase</keyword>
<dbReference type="HAMAP" id="MF_01366">
    <property type="entry name" value="Ribosomal_uL13"/>
    <property type="match status" value="1"/>
</dbReference>
<evidence type="ECO:0000256" key="9">
    <source>
        <dbReference type="PROSITE-ProRule" id="PRU10141"/>
    </source>
</evidence>
<keyword evidence="8 10" id="KW-0687">Ribonucleoprotein</keyword>
<dbReference type="SUPFAM" id="SSF47699">
    <property type="entry name" value="Bifunctional inhibitor/lipid-transfer protein/seed storage 2S albumin"/>
    <property type="match status" value="1"/>
</dbReference>
<feature type="domain" description="Protein kinase" evidence="13">
    <location>
        <begin position="274"/>
        <end position="550"/>
    </location>
</feature>
<keyword evidence="12" id="KW-0472">Membrane</keyword>
<dbReference type="SUPFAM" id="SSF52161">
    <property type="entry name" value="Ribosomal protein L13"/>
    <property type="match status" value="1"/>
</dbReference>
<dbReference type="Proteomes" id="UP001497512">
    <property type="component" value="Chromosome 3"/>
</dbReference>
<feature type="compositionally biased region" description="Low complexity" evidence="11">
    <location>
        <begin position="559"/>
        <end position="573"/>
    </location>
</feature>
<dbReference type="Gene3D" id="1.10.110.10">
    <property type="entry name" value="Plant lipid-transfer and hydrophobic proteins"/>
    <property type="match status" value="1"/>
</dbReference>
<accession>A0ABP0UHC0</accession>
<feature type="transmembrane region" description="Helical" evidence="12">
    <location>
        <begin position="209"/>
        <end position="231"/>
    </location>
</feature>
<evidence type="ECO:0000256" key="5">
    <source>
        <dbReference type="ARBA" id="ARBA00022777"/>
    </source>
</evidence>
<evidence type="ECO:0000256" key="7">
    <source>
        <dbReference type="ARBA" id="ARBA00022980"/>
    </source>
</evidence>
<evidence type="ECO:0000256" key="3">
    <source>
        <dbReference type="ARBA" id="ARBA00022679"/>
    </source>
</evidence>
<evidence type="ECO:0000256" key="6">
    <source>
        <dbReference type="ARBA" id="ARBA00022840"/>
    </source>
</evidence>
<feature type="binding site" evidence="9">
    <location>
        <position position="302"/>
    </location>
    <ligand>
        <name>ATP</name>
        <dbReference type="ChEBI" id="CHEBI:30616"/>
    </ligand>
</feature>
<dbReference type="InterPro" id="IPR017441">
    <property type="entry name" value="Protein_kinase_ATP_BS"/>
</dbReference>
<dbReference type="InterPro" id="IPR001245">
    <property type="entry name" value="Ser-Thr/Tyr_kinase_cat_dom"/>
</dbReference>
<evidence type="ECO:0000256" key="11">
    <source>
        <dbReference type="SAM" id="MobiDB-lite"/>
    </source>
</evidence>
<dbReference type="PROSITE" id="PS50011">
    <property type="entry name" value="PROTEIN_KINASE_DOM"/>
    <property type="match status" value="1"/>
</dbReference>
<dbReference type="CDD" id="cd14066">
    <property type="entry name" value="STKc_IRAK"/>
    <property type="match status" value="1"/>
</dbReference>
<keyword evidence="4 9" id="KW-0547">Nucleotide-binding</keyword>
<dbReference type="NCBIfam" id="TIGR01066">
    <property type="entry name" value="rplM_bact"/>
    <property type="match status" value="1"/>
</dbReference>
<evidence type="ECO:0000313" key="15">
    <source>
        <dbReference type="Proteomes" id="UP001497512"/>
    </source>
</evidence>
<dbReference type="InterPro" id="IPR011009">
    <property type="entry name" value="Kinase-like_dom_sf"/>
</dbReference>
<evidence type="ECO:0000256" key="8">
    <source>
        <dbReference type="ARBA" id="ARBA00023274"/>
    </source>
</evidence>
<dbReference type="InterPro" id="IPR016140">
    <property type="entry name" value="Bifunc_inhib/LTP/seed_store"/>
</dbReference>
<dbReference type="InterPro" id="IPR036899">
    <property type="entry name" value="Ribosomal_uL13_sf"/>
</dbReference>
<evidence type="ECO:0000313" key="14">
    <source>
        <dbReference type="EMBL" id="CAK9221282.1"/>
    </source>
</evidence>
<dbReference type="CDD" id="cd00392">
    <property type="entry name" value="Ribosomal_L13"/>
    <property type="match status" value="1"/>
</dbReference>
<organism evidence="14 15">
    <name type="scientific">Sphagnum troendelagicum</name>
    <dbReference type="NCBI Taxonomy" id="128251"/>
    <lineage>
        <taxon>Eukaryota</taxon>
        <taxon>Viridiplantae</taxon>
        <taxon>Streptophyta</taxon>
        <taxon>Embryophyta</taxon>
        <taxon>Bryophyta</taxon>
        <taxon>Sphagnophytina</taxon>
        <taxon>Sphagnopsida</taxon>
        <taxon>Sphagnales</taxon>
        <taxon>Sphagnaceae</taxon>
        <taxon>Sphagnum</taxon>
    </lineage>
</organism>
<keyword evidence="7 10" id="KW-0689">Ribosomal protein</keyword>
<gene>
    <name evidence="14" type="ORF">CSSPTR1EN2_LOCUS15878</name>
</gene>
<evidence type="ECO:0000256" key="1">
    <source>
        <dbReference type="ARBA" id="ARBA00006227"/>
    </source>
</evidence>
<dbReference type="CDD" id="cd00010">
    <property type="entry name" value="AAI_LTSS"/>
    <property type="match status" value="1"/>
</dbReference>
<feature type="region of interest" description="Disordered" evidence="11">
    <location>
        <begin position="556"/>
        <end position="582"/>
    </location>
</feature>
<name>A0ABP0UHC0_9BRYO</name>
<dbReference type="Gene3D" id="3.90.1180.10">
    <property type="entry name" value="Ribosomal protein L13"/>
    <property type="match status" value="1"/>
</dbReference>
<evidence type="ECO:0000256" key="10">
    <source>
        <dbReference type="RuleBase" id="RU003877"/>
    </source>
</evidence>
<proteinExistence type="inferred from homology"/>
<keyword evidence="5" id="KW-0418">Kinase</keyword>
<protein>
    <recommendedName>
        <fullName evidence="13">Protein kinase domain-containing protein</fullName>
    </recommendedName>
</protein>
<dbReference type="PROSITE" id="PS00107">
    <property type="entry name" value="PROTEIN_KINASE_ATP"/>
    <property type="match status" value="1"/>
</dbReference>
<dbReference type="InterPro" id="IPR000719">
    <property type="entry name" value="Prot_kinase_dom"/>
</dbReference>
<dbReference type="Pfam" id="PF14368">
    <property type="entry name" value="LTP_2"/>
    <property type="match status" value="1"/>
</dbReference>
<evidence type="ECO:0000259" key="13">
    <source>
        <dbReference type="PROSITE" id="PS50011"/>
    </source>
</evidence>
<keyword evidence="3" id="KW-0808">Transferase</keyword>
<dbReference type="PROSITE" id="PS00108">
    <property type="entry name" value="PROTEIN_KINASE_ST"/>
    <property type="match status" value="1"/>
</dbReference>
<dbReference type="SUPFAM" id="SSF56112">
    <property type="entry name" value="Protein kinase-like (PK-like)"/>
    <property type="match status" value="1"/>
</dbReference>
<keyword evidence="12" id="KW-1133">Transmembrane helix</keyword>
<dbReference type="InterPro" id="IPR052059">
    <property type="entry name" value="CR_Ser/Thr_kinase"/>
</dbReference>
<dbReference type="PANTHER" id="PTHR47973">
    <property type="entry name" value="CYSTEINE-RICH RECEPTOR-LIKE PROTEIN KINASE 3"/>
    <property type="match status" value="1"/>
</dbReference>
<dbReference type="InterPro" id="IPR023563">
    <property type="entry name" value="Ribosomal_uL13_CS"/>
</dbReference>
<comment type="similarity">
    <text evidence="1 10">Belongs to the universal ribosomal protein uL13 family.</text>
</comment>
<evidence type="ECO:0000256" key="2">
    <source>
        <dbReference type="ARBA" id="ARBA00022527"/>
    </source>
</evidence>
<dbReference type="EMBL" id="OZ019895">
    <property type="protein sequence ID" value="CAK9221282.1"/>
    <property type="molecule type" value="Genomic_DNA"/>
</dbReference>
<keyword evidence="12" id="KW-0812">Transmembrane</keyword>
<reference evidence="14" key="1">
    <citation type="submission" date="2024-02" db="EMBL/GenBank/DDBJ databases">
        <authorList>
            <consortium name="ELIXIR-Norway"/>
            <consortium name="Elixir Norway"/>
        </authorList>
    </citation>
    <scope>NUCLEOTIDE SEQUENCE</scope>
</reference>
<dbReference type="InterPro" id="IPR008271">
    <property type="entry name" value="Ser/Thr_kinase_AS"/>
</dbReference>
<dbReference type="InterPro" id="IPR005822">
    <property type="entry name" value="Ribosomal_uL13"/>
</dbReference>
<keyword evidence="6 9" id="KW-0067">ATP-binding</keyword>
<dbReference type="Gene3D" id="3.30.200.20">
    <property type="entry name" value="Phosphorylase Kinase, domain 1"/>
    <property type="match status" value="1"/>
</dbReference>
<evidence type="ECO:0000256" key="12">
    <source>
        <dbReference type="SAM" id="Phobius"/>
    </source>
</evidence>
<evidence type="ECO:0000256" key="4">
    <source>
        <dbReference type="ARBA" id="ARBA00022741"/>
    </source>
</evidence>
<dbReference type="Pfam" id="PF07714">
    <property type="entry name" value="PK_Tyr_Ser-Thr"/>
    <property type="match status" value="1"/>
</dbReference>
<dbReference type="InterPro" id="IPR036312">
    <property type="entry name" value="Bifun_inhib/LTP/seed_sf"/>
</dbReference>
<dbReference type="PROSITE" id="PS00783">
    <property type="entry name" value="RIBOSOMAL_L13"/>
    <property type="match status" value="1"/>
</dbReference>
<dbReference type="Pfam" id="PF00572">
    <property type="entry name" value="Ribosomal_L13"/>
    <property type="match status" value="1"/>
</dbReference>
<sequence>MGPVAVVAAALVPRRDRVVLVVAMTLLAAALCWPPAVALVSSAAADPESGRDVQLFSLRRGSTTVVSEAAEVVIPTLSCDNPPRNLTKCQLDDCGQRMEPLIPCLTYLQSNTSSAVAAKPSSECCKALQRLEAASPTCFCYVTFYPPPDLNISLVLQQAMPSYCNITTDICPFCPRFLNTPDTRITCISSDDGPAPALAPEIPPKHVSVLPIVAGIITALLLGALAVFVWLSVRRKKRAWRFPDPTQELDEILKIEGKPTLYSYNVLKTATKNFHMASKLGEGGFGAVYKGVLPDGTEVAVKQLSISSRQGQEEFFNEVMLITGVQHRNLVKLRGCCLKGDERLLVYEFLANRSLHQALFDETQAMKLNWPTRLKILVGTARGLAYLHEGCQTRIIHRDIKASNILLDKDLNPKIADFGLARLFQDSQSHVSTRVAGTVGYLAPEYAMRGQLTEKADVFSFGIVALELVSGRGNLDLRLPPEMAYLLDWTWHLHENKRLKDIVDPTLLGDEYSEEEAMRVVDVALHCTQSVGTMRPTMTRVVELLTHVAVLQLRPRTASSSTTSSSSSSSSSSPPQEVAAGGVSLGSSFSGQKVSGLVCAKRKVAVRPLGFSVRAKGGFIPAEHRWMYEGIENKGADVWNRTYYPKAADHENVKKQWYIVDATDKRLGRLASTVAIHIRGKNMPTYTPSTDMGAYVIIVNAEKVAVTGKKRSQKLYRRHSGRPGGMTEETFESLQRRIPERIIEHAVRGMLPKGRLGRRLFTHLKVYKGGDHPHVAQTPDPLPIKDKRINLVQ</sequence>
<keyword evidence="15" id="KW-1185">Reference proteome</keyword>